<keyword evidence="2" id="KW-1185">Reference proteome</keyword>
<comment type="caution">
    <text evidence="1">The sequence shown here is derived from an EMBL/GenBank/DDBJ whole genome shotgun (WGS) entry which is preliminary data.</text>
</comment>
<evidence type="ECO:0000313" key="2">
    <source>
        <dbReference type="Proteomes" id="UP000095042"/>
    </source>
</evidence>
<accession>A0A1E3WDD3</accession>
<reference evidence="1 2" key="1">
    <citation type="journal article" date="2016" name="Environ. Microbiol.">
        <title>New Methyloceanibacter diversity from North Sea sediments includes methanotroph containing solely the soluble methane monooxygenase.</title>
        <authorList>
            <person name="Vekeman B."/>
            <person name="Kerckhof F.M."/>
            <person name="Cremers G."/>
            <person name="de Vos P."/>
            <person name="Vandamme P."/>
            <person name="Boon N."/>
            <person name="Op den Camp H.J."/>
            <person name="Heylen K."/>
        </authorList>
    </citation>
    <scope>NUCLEOTIDE SEQUENCE [LARGE SCALE GENOMIC DNA]</scope>
    <source>
        <strain evidence="1 2">R-67177</strain>
    </source>
</reference>
<protein>
    <submittedName>
        <fullName evidence="1">Uncharacterized protein</fullName>
    </submittedName>
</protein>
<proteinExistence type="predicted"/>
<dbReference type="AlphaFoldDB" id="A0A1E3WDD3"/>
<evidence type="ECO:0000313" key="1">
    <source>
        <dbReference type="EMBL" id="ODS03532.1"/>
    </source>
</evidence>
<dbReference type="Proteomes" id="UP000095042">
    <property type="component" value="Unassembled WGS sequence"/>
</dbReference>
<name>A0A1E3WDD3_9HYPH</name>
<sequence>MAARDEVLKRGDGVSADRDTFDIEREFLAGELPGRVVVLESDLRTGDAQVLGLRSAATGE</sequence>
<gene>
    <name evidence="1" type="ORF">AUC71_09205</name>
</gene>
<organism evidence="1 2">
    <name type="scientific">Methyloceanibacter marginalis</name>
    <dbReference type="NCBI Taxonomy" id="1774971"/>
    <lineage>
        <taxon>Bacteria</taxon>
        <taxon>Pseudomonadati</taxon>
        <taxon>Pseudomonadota</taxon>
        <taxon>Alphaproteobacteria</taxon>
        <taxon>Hyphomicrobiales</taxon>
        <taxon>Hyphomicrobiaceae</taxon>
        <taxon>Methyloceanibacter</taxon>
    </lineage>
</organism>
<dbReference type="EMBL" id="LPWD01000096">
    <property type="protein sequence ID" value="ODS03532.1"/>
    <property type="molecule type" value="Genomic_DNA"/>
</dbReference>